<dbReference type="Gene3D" id="3.30.70.1390">
    <property type="entry name" value="ROC domain from the Parkinson's disease-associated leucine-rich repeat kinase 2"/>
    <property type="match status" value="1"/>
</dbReference>
<name>B4GZD1_DROPE</name>
<evidence type="ECO:0000256" key="7">
    <source>
        <dbReference type="ARBA" id="ARBA00022741"/>
    </source>
</evidence>
<comment type="cofactor">
    <cofactor evidence="1">
        <name>Mg(2+)</name>
        <dbReference type="ChEBI" id="CHEBI:18420"/>
    </cofactor>
</comment>
<dbReference type="EC" id="2.7.11.1" evidence="2"/>
<accession>B4GZD1</accession>
<organism evidence="18">
    <name type="scientific">Drosophila persimilis</name>
    <name type="common">Fruit fly</name>
    <dbReference type="NCBI Taxonomy" id="7234"/>
    <lineage>
        <taxon>Eukaryota</taxon>
        <taxon>Metazoa</taxon>
        <taxon>Ecdysozoa</taxon>
        <taxon>Arthropoda</taxon>
        <taxon>Hexapoda</taxon>
        <taxon>Insecta</taxon>
        <taxon>Pterygota</taxon>
        <taxon>Neoptera</taxon>
        <taxon>Endopterygota</taxon>
        <taxon>Diptera</taxon>
        <taxon>Brachycera</taxon>
        <taxon>Muscomorpha</taxon>
        <taxon>Ephydroidea</taxon>
        <taxon>Drosophilidae</taxon>
        <taxon>Drosophila</taxon>
        <taxon>Sophophora</taxon>
    </lineage>
</organism>
<feature type="repeat" description="ANK" evidence="13">
    <location>
        <begin position="301"/>
        <end position="333"/>
    </location>
</feature>
<dbReference type="PROSITE" id="PS51450">
    <property type="entry name" value="LRR"/>
    <property type="match status" value="3"/>
</dbReference>
<dbReference type="InterPro" id="IPR008271">
    <property type="entry name" value="Ser/Thr_kinase_AS"/>
</dbReference>
<evidence type="ECO:0000256" key="5">
    <source>
        <dbReference type="ARBA" id="ARBA00022679"/>
    </source>
</evidence>
<dbReference type="Gene3D" id="3.40.50.300">
    <property type="entry name" value="P-loop containing nucleotide triphosphate hydrolases"/>
    <property type="match status" value="1"/>
</dbReference>
<dbReference type="GO" id="GO:0005737">
    <property type="term" value="C:cytoplasm"/>
    <property type="evidence" value="ECO:0007669"/>
    <property type="project" value="UniProtKB-ARBA"/>
</dbReference>
<dbReference type="InterPro" id="IPR020859">
    <property type="entry name" value="ROC"/>
</dbReference>
<dbReference type="InterPro" id="IPR000719">
    <property type="entry name" value="Prot_kinase_dom"/>
</dbReference>
<dbReference type="PANTHER" id="PTHR24198:SF169">
    <property type="entry name" value="NON-SPECIFIC SERINE_THREONINE PROTEIN KINASE"/>
    <property type="match status" value="1"/>
</dbReference>
<evidence type="ECO:0000256" key="3">
    <source>
        <dbReference type="ARBA" id="ARBA00022527"/>
    </source>
</evidence>
<keyword evidence="9" id="KW-0067">ATP-binding</keyword>
<protein>
    <recommendedName>
        <fullName evidence="2">non-specific serine/threonine protein kinase</fullName>
        <ecNumber evidence="2">2.7.11.1</ecNumber>
    </recommendedName>
</protein>
<dbReference type="InterPro" id="IPR036770">
    <property type="entry name" value="Ankyrin_rpt-contain_sf"/>
</dbReference>
<dbReference type="GO" id="GO:0005524">
    <property type="term" value="F:ATP binding"/>
    <property type="evidence" value="ECO:0007669"/>
    <property type="project" value="UniProtKB-KW"/>
</dbReference>
<keyword evidence="3" id="KW-0723">Serine/threonine-protein kinase</keyword>
<evidence type="ECO:0000256" key="12">
    <source>
        <dbReference type="ARBA" id="ARBA00048679"/>
    </source>
</evidence>
<feature type="compositionally biased region" description="Polar residues" evidence="14">
    <location>
        <begin position="1703"/>
        <end position="1712"/>
    </location>
</feature>
<evidence type="ECO:0000256" key="1">
    <source>
        <dbReference type="ARBA" id="ARBA00001946"/>
    </source>
</evidence>
<dbReference type="eggNOG" id="KOG0619">
    <property type="taxonomic scope" value="Eukaryota"/>
</dbReference>
<dbReference type="PROSITE" id="PS51424">
    <property type="entry name" value="ROC"/>
    <property type="match status" value="1"/>
</dbReference>
<dbReference type="SMART" id="SM00369">
    <property type="entry name" value="LRR_TYP"/>
    <property type="match status" value="8"/>
</dbReference>
<dbReference type="SUPFAM" id="SSF56112">
    <property type="entry name" value="Protein kinase-like (PK-like)"/>
    <property type="match status" value="1"/>
</dbReference>
<evidence type="ECO:0000259" key="16">
    <source>
        <dbReference type="PROSITE" id="PS51424"/>
    </source>
</evidence>
<dbReference type="eggNOG" id="KOG0504">
    <property type="taxonomic scope" value="Eukaryota"/>
</dbReference>
<dbReference type="PROSITE" id="PS50297">
    <property type="entry name" value="ANK_REP_REGION"/>
    <property type="match status" value="1"/>
</dbReference>
<dbReference type="Gene3D" id="3.80.10.10">
    <property type="entry name" value="Ribonuclease Inhibitor"/>
    <property type="match status" value="3"/>
</dbReference>
<dbReference type="InterPro" id="IPR027417">
    <property type="entry name" value="P-loop_NTPase"/>
</dbReference>
<evidence type="ECO:0000259" key="15">
    <source>
        <dbReference type="PROSITE" id="PS50011"/>
    </source>
</evidence>
<dbReference type="Pfam" id="PF23748">
    <property type="entry name" value="Beta-prop_LRRK2"/>
    <property type="match status" value="1"/>
</dbReference>
<dbReference type="Gene3D" id="1.25.40.20">
    <property type="entry name" value="Ankyrin repeat-containing domain"/>
    <property type="match status" value="2"/>
</dbReference>
<feature type="region of interest" description="Disordered" evidence="14">
    <location>
        <begin position="1693"/>
        <end position="1712"/>
    </location>
</feature>
<comment type="catalytic activity">
    <reaction evidence="12">
        <text>L-seryl-[protein] + ATP = O-phospho-L-seryl-[protein] + ADP + H(+)</text>
        <dbReference type="Rhea" id="RHEA:17989"/>
        <dbReference type="Rhea" id="RHEA-COMP:9863"/>
        <dbReference type="Rhea" id="RHEA-COMP:11604"/>
        <dbReference type="ChEBI" id="CHEBI:15378"/>
        <dbReference type="ChEBI" id="CHEBI:29999"/>
        <dbReference type="ChEBI" id="CHEBI:30616"/>
        <dbReference type="ChEBI" id="CHEBI:83421"/>
        <dbReference type="ChEBI" id="CHEBI:456216"/>
        <dbReference type="EC" id="2.7.11.1"/>
    </reaction>
</comment>
<dbReference type="PROSITE" id="PS50011">
    <property type="entry name" value="PROTEIN_KINASE_DOM"/>
    <property type="match status" value="1"/>
</dbReference>
<dbReference type="InterPro" id="IPR011009">
    <property type="entry name" value="Kinase-like_dom_sf"/>
</dbReference>
<dbReference type="Proteomes" id="UP000008744">
    <property type="component" value="Unassembled WGS sequence"/>
</dbReference>
<feature type="region of interest" description="Disordered" evidence="14">
    <location>
        <begin position="959"/>
        <end position="1001"/>
    </location>
</feature>
<dbReference type="InterPro" id="IPR001611">
    <property type="entry name" value="Leu-rich_rpt"/>
</dbReference>
<evidence type="ECO:0000256" key="9">
    <source>
        <dbReference type="ARBA" id="ARBA00022840"/>
    </source>
</evidence>
<dbReference type="PROSITE" id="PS50088">
    <property type="entry name" value="ANK_REPEAT"/>
    <property type="match status" value="1"/>
</dbReference>
<dbReference type="SMART" id="SM00364">
    <property type="entry name" value="LRR_BAC"/>
    <property type="match status" value="7"/>
</dbReference>
<dbReference type="HOGENOM" id="CLU_000987_0_0_1"/>
<reference evidence="17 18" key="1">
    <citation type="journal article" date="2007" name="Nature">
        <title>Evolution of genes and genomes on the Drosophila phylogeny.</title>
        <authorList>
            <consortium name="Drosophila 12 Genomes Consortium"/>
            <person name="Clark A.G."/>
            <person name="Eisen M.B."/>
            <person name="Smith D.R."/>
            <person name="Bergman C.M."/>
            <person name="Oliver B."/>
            <person name="Markow T.A."/>
            <person name="Kaufman T.C."/>
            <person name="Kellis M."/>
            <person name="Gelbart W."/>
            <person name="Iyer V.N."/>
            <person name="Pollard D.A."/>
            <person name="Sackton T.B."/>
            <person name="Larracuente A.M."/>
            <person name="Singh N.D."/>
            <person name="Abad J.P."/>
            <person name="Abt D.N."/>
            <person name="Adryan B."/>
            <person name="Aguade M."/>
            <person name="Akashi H."/>
            <person name="Anderson W.W."/>
            <person name="Aquadro C.F."/>
            <person name="Ardell D.H."/>
            <person name="Arguello R."/>
            <person name="Artieri C.G."/>
            <person name="Barbash D.A."/>
            <person name="Barker D."/>
            <person name="Barsanti P."/>
            <person name="Batterham P."/>
            <person name="Batzoglou S."/>
            <person name="Begun D."/>
            <person name="Bhutkar A."/>
            <person name="Blanco E."/>
            <person name="Bosak S.A."/>
            <person name="Bradley R.K."/>
            <person name="Brand A.D."/>
            <person name="Brent M.R."/>
            <person name="Brooks A.N."/>
            <person name="Brown R.H."/>
            <person name="Butlin R.K."/>
            <person name="Caggese C."/>
            <person name="Calvi B.R."/>
            <person name="Bernardo de Carvalho A."/>
            <person name="Caspi A."/>
            <person name="Castrezana S."/>
            <person name="Celniker S.E."/>
            <person name="Chang J.L."/>
            <person name="Chapple C."/>
            <person name="Chatterji S."/>
            <person name="Chinwalla A."/>
            <person name="Civetta A."/>
            <person name="Clifton S.W."/>
            <person name="Comeron J.M."/>
            <person name="Costello J.C."/>
            <person name="Coyne J.A."/>
            <person name="Daub J."/>
            <person name="David R.G."/>
            <person name="Delcher A.L."/>
            <person name="Delehaunty K."/>
            <person name="Do C.B."/>
            <person name="Ebling H."/>
            <person name="Edwards K."/>
            <person name="Eickbush T."/>
            <person name="Evans J.D."/>
            <person name="Filipski A."/>
            <person name="Findeiss S."/>
            <person name="Freyhult E."/>
            <person name="Fulton L."/>
            <person name="Fulton R."/>
            <person name="Garcia A.C."/>
            <person name="Gardiner A."/>
            <person name="Garfield D.A."/>
            <person name="Garvin B.E."/>
            <person name="Gibson G."/>
            <person name="Gilbert D."/>
            <person name="Gnerre S."/>
            <person name="Godfrey J."/>
            <person name="Good R."/>
            <person name="Gotea V."/>
            <person name="Gravely B."/>
            <person name="Greenberg A.J."/>
            <person name="Griffiths-Jones S."/>
            <person name="Gross S."/>
            <person name="Guigo R."/>
            <person name="Gustafson E.A."/>
            <person name="Haerty W."/>
            <person name="Hahn M.W."/>
            <person name="Halligan D.L."/>
            <person name="Halpern A.L."/>
            <person name="Halter G.M."/>
            <person name="Han M.V."/>
            <person name="Heger A."/>
            <person name="Hillier L."/>
            <person name="Hinrichs A.S."/>
            <person name="Holmes I."/>
            <person name="Hoskins R.A."/>
            <person name="Hubisz M.J."/>
            <person name="Hultmark D."/>
            <person name="Huntley M.A."/>
            <person name="Jaffe D.B."/>
            <person name="Jagadeeshan S."/>
            <person name="Jeck W.R."/>
            <person name="Johnson J."/>
            <person name="Jones C.D."/>
            <person name="Jordan W.C."/>
            <person name="Karpen G.H."/>
            <person name="Kataoka E."/>
            <person name="Keightley P.D."/>
            <person name="Kheradpour P."/>
            <person name="Kirkness E.F."/>
            <person name="Koerich L.B."/>
            <person name="Kristiansen K."/>
            <person name="Kudrna D."/>
            <person name="Kulathinal R.J."/>
            <person name="Kumar S."/>
            <person name="Kwok R."/>
            <person name="Lander E."/>
            <person name="Langley C.H."/>
            <person name="Lapoint R."/>
            <person name="Lazzaro B.P."/>
            <person name="Lee S.J."/>
            <person name="Levesque L."/>
            <person name="Li R."/>
            <person name="Lin C.F."/>
            <person name="Lin M.F."/>
            <person name="Lindblad-Toh K."/>
            <person name="Llopart A."/>
            <person name="Long M."/>
            <person name="Low L."/>
            <person name="Lozovsky E."/>
            <person name="Lu J."/>
            <person name="Luo M."/>
            <person name="Machado C.A."/>
            <person name="Makalowski W."/>
            <person name="Marzo M."/>
            <person name="Matsuda M."/>
            <person name="Matzkin L."/>
            <person name="McAllister B."/>
            <person name="McBride C.S."/>
            <person name="McKernan B."/>
            <person name="McKernan K."/>
            <person name="Mendez-Lago M."/>
            <person name="Minx P."/>
            <person name="Mollenhauer M.U."/>
            <person name="Montooth K."/>
            <person name="Mount S.M."/>
            <person name="Mu X."/>
            <person name="Myers E."/>
            <person name="Negre B."/>
            <person name="Newfeld S."/>
            <person name="Nielsen R."/>
            <person name="Noor M.A."/>
            <person name="O'Grady P."/>
            <person name="Pachter L."/>
            <person name="Papaceit M."/>
            <person name="Parisi M.J."/>
            <person name="Parisi M."/>
            <person name="Parts L."/>
            <person name="Pedersen J.S."/>
            <person name="Pesole G."/>
            <person name="Phillippy A.M."/>
            <person name="Ponting C.P."/>
            <person name="Pop M."/>
            <person name="Porcelli D."/>
            <person name="Powell J.R."/>
            <person name="Prohaska S."/>
            <person name="Pruitt K."/>
            <person name="Puig M."/>
            <person name="Quesneville H."/>
            <person name="Ram K.R."/>
            <person name="Rand D."/>
            <person name="Rasmussen M.D."/>
            <person name="Reed L.K."/>
            <person name="Reenan R."/>
            <person name="Reily A."/>
            <person name="Remington K.A."/>
            <person name="Rieger T.T."/>
            <person name="Ritchie M.G."/>
            <person name="Robin C."/>
            <person name="Rogers Y.H."/>
            <person name="Rohde C."/>
            <person name="Rozas J."/>
            <person name="Rubenfield M.J."/>
            <person name="Ruiz A."/>
            <person name="Russo S."/>
            <person name="Salzberg S.L."/>
            <person name="Sanchez-Gracia A."/>
            <person name="Saranga D.J."/>
            <person name="Sato H."/>
            <person name="Schaeffer S.W."/>
            <person name="Schatz M.C."/>
            <person name="Schlenke T."/>
            <person name="Schwartz R."/>
            <person name="Segarra C."/>
            <person name="Singh R.S."/>
            <person name="Sirot L."/>
            <person name="Sirota M."/>
            <person name="Sisneros N.B."/>
            <person name="Smith C.D."/>
            <person name="Smith T.F."/>
            <person name="Spieth J."/>
            <person name="Stage D.E."/>
            <person name="Stark A."/>
            <person name="Stephan W."/>
            <person name="Strausberg R.L."/>
            <person name="Strempel S."/>
            <person name="Sturgill D."/>
            <person name="Sutton G."/>
            <person name="Sutton G.G."/>
            <person name="Tao W."/>
            <person name="Teichmann S."/>
            <person name="Tobari Y.N."/>
            <person name="Tomimura Y."/>
            <person name="Tsolas J.M."/>
            <person name="Valente V.L."/>
            <person name="Venter E."/>
            <person name="Venter J.C."/>
            <person name="Vicario S."/>
            <person name="Vieira F.G."/>
            <person name="Vilella A.J."/>
            <person name="Villasante A."/>
            <person name="Walenz B."/>
            <person name="Wang J."/>
            <person name="Wasserman M."/>
            <person name="Watts T."/>
            <person name="Wilson D."/>
            <person name="Wilson R.K."/>
            <person name="Wing R.A."/>
            <person name="Wolfner M.F."/>
            <person name="Wong A."/>
            <person name="Wong G.K."/>
            <person name="Wu C.I."/>
            <person name="Wu G."/>
            <person name="Yamamoto D."/>
            <person name="Yang H.P."/>
            <person name="Yang S.P."/>
            <person name="Yorke J.A."/>
            <person name="Yoshida K."/>
            <person name="Zdobnov E."/>
            <person name="Zhang P."/>
            <person name="Zhang Y."/>
            <person name="Zimin A.V."/>
            <person name="Baldwin J."/>
            <person name="Abdouelleil A."/>
            <person name="Abdulkadir J."/>
            <person name="Abebe A."/>
            <person name="Abera B."/>
            <person name="Abreu J."/>
            <person name="Acer S.C."/>
            <person name="Aftuck L."/>
            <person name="Alexander A."/>
            <person name="An P."/>
            <person name="Anderson E."/>
            <person name="Anderson S."/>
            <person name="Arachi H."/>
            <person name="Azer M."/>
            <person name="Bachantsang P."/>
            <person name="Barry A."/>
            <person name="Bayul T."/>
            <person name="Berlin A."/>
            <person name="Bessette D."/>
            <person name="Bloom T."/>
            <person name="Blye J."/>
            <person name="Boguslavskiy L."/>
            <person name="Bonnet C."/>
            <person name="Boukhgalter B."/>
            <person name="Bourzgui I."/>
            <person name="Brown A."/>
            <person name="Cahill P."/>
            <person name="Channer S."/>
            <person name="Cheshatsang Y."/>
            <person name="Chuda L."/>
            <person name="Citroen M."/>
            <person name="Collymore A."/>
            <person name="Cooke P."/>
            <person name="Costello M."/>
            <person name="D'Aco K."/>
            <person name="Daza R."/>
            <person name="De Haan G."/>
            <person name="DeGray S."/>
            <person name="DeMaso C."/>
            <person name="Dhargay N."/>
            <person name="Dooley K."/>
            <person name="Dooley E."/>
            <person name="Doricent M."/>
            <person name="Dorje P."/>
            <person name="Dorjee K."/>
            <person name="Dupes A."/>
            <person name="Elong R."/>
            <person name="Falk J."/>
            <person name="Farina A."/>
            <person name="Faro S."/>
            <person name="Ferguson D."/>
            <person name="Fisher S."/>
            <person name="Foley C.D."/>
            <person name="Franke A."/>
            <person name="Friedrich D."/>
            <person name="Gadbois L."/>
            <person name="Gearin G."/>
            <person name="Gearin C.R."/>
            <person name="Giannoukos G."/>
            <person name="Goode T."/>
            <person name="Graham J."/>
            <person name="Grandbois E."/>
            <person name="Grewal S."/>
            <person name="Gyaltsen K."/>
            <person name="Hafez N."/>
            <person name="Hagos B."/>
            <person name="Hall J."/>
            <person name="Henson C."/>
            <person name="Hollinger A."/>
            <person name="Honan T."/>
            <person name="Huard M.D."/>
            <person name="Hughes L."/>
            <person name="Hurhula B."/>
            <person name="Husby M.E."/>
            <person name="Kamat A."/>
            <person name="Kanga B."/>
            <person name="Kashin S."/>
            <person name="Khazanovich D."/>
            <person name="Kisner P."/>
            <person name="Lance K."/>
            <person name="Lara M."/>
            <person name="Lee W."/>
            <person name="Lennon N."/>
            <person name="Letendre F."/>
            <person name="LeVine R."/>
            <person name="Lipovsky A."/>
            <person name="Liu X."/>
            <person name="Liu J."/>
            <person name="Liu S."/>
            <person name="Lokyitsang T."/>
            <person name="Lokyitsang Y."/>
            <person name="Lubonja R."/>
            <person name="Lui A."/>
            <person name="MacDonald P."/>
            <person name="Magnisalis V."/>
            <person name="Maru K."/>
            <person name="Matthews C."/>
            <person name="McCusker W."/>
            <person name="McDonough S."/>
            <person name="Mehta T."/>
            <person name="Meldrim J."/>
            <person name="Meneus L."/>
            <person name="Mihai O."/>
            <person name="Mihalev A."/>
            <person name="Mihova T."/>
            <person name="Mittelman R."/>
            <person name="Mlenga V."/>
            <person name="Montmayeur A."/>
            <person name="Mulrain L."/>
            <person name="Navidi A."/>
            <person name="Naylor J."/>
            <person name="Negash T."/>
            <person name="Nguyen T."/>
            <person name="Nguyen N."/>
            <person name="Nicol R."/>
            <person name="Norbu C."/>
            <person name="Norbu N."/>
            <person name="Novod N."/>
            <person name="O'Neill B."/>
            <person name="Osman S."/>
            <person name="Markiewicz E."/>
            <person name="Oyono O.L."/>
            <person name="Patti C."/>
            <person name="Phunkhang P."/>
            <person name="Pierre F."/>
            <person name="Priest M."/>
            <person name="Raghuraman S."/>
            <person name="Rege F."/>
            <person name="Reyes R."/>
            <person name="Rise C."/>
            <person name="Rogov P."/>
            <person name="Ross K."/>
            <person name="Ryan E."/>
            <person name="Settipalli S."/>
            <person name="Shea T."/>
            <person name="Sherpa N."/>
            <person name="Shi L."/>
            <person name="Shih D."/>
            <person name="Sparrow T."/>
            <person name="Spaulding J."/>
            <person name="Stalker J."/>
            <person name="Stange-Thomann N."/>
            <person name="Stavropoulos S."/>
            <person name="Stone C."/>
            <person name="Strader C."/>
            <person name="Tesfaye S."/>
            <person name="Thomson T."/>
            <person name="Thoulutsang Y."/>
            <person name="Thoulutsang D."/>
            <person name="Topham K."/>
            <person name="Topping I."/>
            <person name="Tsamla T."/>
            <person name="Vassiliev H."/>
            <person name="Vo A."/>
            <person name="Wangchuk T."/>
            <person name="Wangdi T."/>
            <person name="Weiand M."/>
            <person name="Wilkinson J."/>
            <person name="Wilson A."/>
            <person name="Yadav S."/>
            <person name="Young G."/>
            <person name="Yu Q."/>
            <person name="Zembek L."/>
            <person name="Zhong D."/>
            <person name="Zimmer A."/>
            <person name="Zwirko Z."/>
            <person name="Jaffe D.B."/>
            <person name="Alvarez P."/>
            <person name="Brockman W."/>
            <person name="Butler J."/>
            <person name="Chin C."/>
            <person name="Gnerre S."/>
            <person name="Grabherr M."/>
            <person name="Kleber M."/>
            <person name="Mauceli E."/>
            <person name="MacCallum I."/>
        </authorList>
    </citation>
    <scope>NUCLEOTIDE SEQUENCE [LARGE SCALE GENOMIC DNA]</scope>
    <source>
        <strain evidence="18">MSH-3 / Tucson 14011-0111.49</strain>
    </source>
</reference>
<dbReference type="OrthoDB" id="10252328at2759"/>
<dbReference type="SUPFAM" id="SSF48403">
    <property type="entry name" value="Ankyrin repeat"/>
    <property type="match status" value="2"/>
</dbReference>
<evidence type="ECO:0000256" key="2">
    <source>
        <dbReference type="ARBA" id="ARBA00012513"/>
    </source>
</evidence>
<dbReference type="EMBL" id="CH479198">
    <property type="protein sequence ID" value="EDW28149.1"/>
    <property type="molecule type" value="Genomic_DNA"/>
</dbReference>
<evidence type="ECO:0000256" key="14">
    <source>
        <dbReference type="SAM" id="MobiDB-lite"/>
    </source>
</evidence>
<dbReference type="Pfam" id="PF13855">
    <property type="entry name" value="LRR_8"/>
    <property type="match status" value="1"/>
</dbReference>
<keyword evidence="4" id="KW-0433">Leucine-rich repeat</keyword>
<keyword evidence="5" id="KW-0808">Transferase</keyword>
<dbReference type="Pfam" id="PF16095">
    <property type="entry name" value="COR-A"/>
    <property type="match status" value="1"/>
</dbReference>
<evidence type="ECO:0000256" key="8">
    <source>
        <dbReference type="ARBA" id="ARBA00022777"/>
    </source>
</evidence>
<gene>
    <name evidence="17" type="primary">Dper\GL27344</name>
    <name evidence="17" type="ORF">Dper_GL27344</name>
</gene>
<evidence type="ECO:0000256" key="4">
    <source>
        <dbReference type="ARBA" id="ARBA00022614"/>
    </source>
</evidence>
<keyword evidence="8" id="KW-0418">Kinase</keyword>
<dbReference type="GO" id="GO:0005525">
    <property type="term" value="F:GTP binding"/>
    <property type="evidence" value="ECO:0007669"/>
    <property type="project" value="UniProtKB-KW"/>
</dbReference>
<feature type="compositionally biased region" description="Low complexity" evidence="14">
    <location>
        <begin position="985"/>
        <end position="1001"/>
    </location>
</feature>
<dbReference type="SUPFAM" id="SSF52058">
    <property type="entry name" value="L domain-like"/>
    <property type="match status" value="1"/>
</dbReference>
<dbReference type="eggNOG" id="KOG0192">
    <property type="taxonomic scope" value="Eukaryota"/>
</dbReference>
<feature type="domain" description="Roc" evidence="16">
    <location>
        <begin position="927"/>
        <end position="1157"/>
    </location>
</feature>
<keyword evidence="6" id="KW-0677">Repeat</keyword>
<dbReference type="FunFam" id="3.80.10.10:FF:000484">
    <property type="entry name" value="Leucine-rich repeat kinase, isoform C"/>
    <property type="match status" value="1"/>
</dbReference>
<dbReference type="PhylomeDB" id="B4GZD1"/>
<keyword evidence="7" id="KW-0547">Nucleotide-binding</keyword>
<dbReference type="GO" id="GO:0009966">
    <property type="term" value="P:regulation of signal transduction"/>
    <property type="evidence" value="ECO:0007669"/>
    <property type="project" value="UniProtKB-ARBA"/>
</dbReference>
<keyword evidence="18" id="KW-1185">Reference proteome</keyword>
<dbReference type="PROSITE" id="PS00108">
    <property type="entry name" value="PROTEIN_KINASE_ST"/>
    <property type="match status" value="1"/>
</dbReference>
<dbReference type="Pfam" id="PF00069">
    <property type="entry name" value="Pkinase"/>
    <property type="match status" value="1"/>
</dbReference>
<sequence>MSWKFVEEPKPGTETALEACDYFVDEVTYGSGGPGGPRLDAREEVRQIKHGELRAAVSEGDERTVRVLLSALGTERQIIVNMAPSGANTLLFTACQSGYESITQRLLDAGADGRSHAVTKYSPLYAAVHSGHMGIARLMLDRFPELIQQPTVERWLPLHAACINGHIKLLELLIGYKYPDYLYQTYRDEEGQWEWRLPFDANAHDVTGQTSLYIASILGNKQLVGVLLKWQLHCRRTLGDSASSVSTPITPTRKRISFGIQAIMSKLHISGESEALEEQPPAESTESQRCPINVNLLCGAARETALLAAVRGGHLDVVQSLLQHGANPNIVAKPVEDQNDPKCSEEIYGLSNVPIAEACKQRSLAMLDLLLKHGARDDNGSAISMALAGGDEAILSRLLARRVHPDSDYKINKKGLPTPVEVNVFLPSTSNISYSAMFPNVPTIIDWHSLSSNVQLTVVRIPWLVSGVLLLNPKLQTHPRLTEVSLTAITRIDFSHNLLTTIPQELLHLVSLKYLNVAQNKITELPPPMGKTYSCPVLDELFLQDNQLTSLPAAIFHLPALTILDISNNKLQELPFDLWRAPKLRELNVAFNLLKDLPVPPMQTSSSVWSLDKLQLQSYDEPSSNKPRNLTHQELTHRNIWSGSLEIADNDMKWHQDPELGDGKAPGAGASQLSSLNIANNLFNSIPAALPCLAVNLTRLNMSYNSLRSMGHVTSYPATLKQLDLSHNEISCWPSLPRITESDPHLLCYSYVQVPEGQEEPTYKSSASKGNASSFRASVLKSVCRHRRHLRLEALRTLILADNLLTRIQLSTDDATTLFNESEDADWSVVGVSKSKVIFPNLSMLDMTNNCLKEIPPSLHELSSLSVLNISGNVNITELPPHLGLLSRLWNLNTRGCLLQEPLRSMIESKKHKTMDIVGYLKSIYEDAQPYARMKLMVVGVAGIGKSTLLDLLRQGVGPGSSSSSSSHRSRANENHWAKRMGHARSSSRSQRHSSTSNSNISTVGVDIGTWICEKRKRSPGSHGPVVFRTWDFGGQKEYYATHQYFLSKRSLYLVLWRISDGHKGLAELLQWLANIQARAPNSPVIIVGTHFDAVGESISAQQAEHLQQLIREKFIAIPDAEKIGLPRVIDSIEISCRTLHNIHLLANIIYDTSMQLRSPGSKEPMLLQKIPASYIALEDIVHVIACNLRAAGRDPVLDAEQYRRLITEQMRLHNYKSFRDAAELQQATTWCHENGVLLHYDDATLRDYYFLDPQWLCDMLAHVVTVREINPFAPTGVMKLDDLQLLFRSVQVQGNGNRSYIVSLLNKFEVALTWDSRTLLIPSLLPLQEGATPNTGTTVKLSQRSPTQGLRRILLMTYFPSGFWSRLITRILADEQIVEAIRNVYVAAQDSALMAYKVALGKWDRDPLQHSCKAYCTARQELAVLLTLKHPNIVPLVGICIKPLALVLELAPLGGLDALLRQYRRSGAHMGPHTFQTLVLQAARAIEYLHRRRIIYRDLKSENVLVWELPQPHTEDSPRNHVHIKIADYGISRQTAPSGAKGFGGTEGFMAPEIIRYNGEEEYTEKGHESIKECILEGSRPALTQRETQFPTCCLDLMVLCWHEQPRRRPTASQIVSILSAPECIHLLDVVALPHSEKIVCGVFQSTIGMGDEERSGLELWLPAYGSRIDILDCTPSGCLVQCNSISCAPQPQVGPPKTPENGAQSRSRSAQRLPKMNMLCCCLVGEAIWMGDVSGNLHAYSTSTYAHLFSYMLDPAINNESHVFSCLYPGCMVYQWGATSKRIENKLDCSKLLPCSESLQSIAIDEHVSLIKCQISALAAHNTELYIGTTWGCLIVAELQTLRPISVFRPYENEIKAIITLSNDKVPLIATIGRRYRSLISRYVDSAESSNACSAVSTPTHGAAKSLPPVDVDNHIHCLLWRAKHWT</sequence>
<dbReference type="GO" id="GO:0004674">
    <property type="term" value="F:protein serine/threonine kinase activity"/>
    <property type="evidence" value="ECO:0007669"/>
    <property type="project" value="UniProtKB-KW"/>
</dbReference>
<dbReference type="FunFam" id="3.40.50.300:FF:001518">
    <property type="entry name" value="Leucine-rich repeat kinase, isoform C"/>
    <property type="match status" value="1"/>
</dbReference>
<proteinExistence type="predicted"/>
<dbReference type="InterPro" id="IPR003591">
    <property type="entry name" value="Leu-rich_rpt_typical-subtyp"/>
</dbReference>
<evidence type="ECO:0000256" key="6">
    <source>
        <dbReference type="ARBA" id="ARBA00022737"/>
    </source>
</evidence>
<dbReference type="Pfam" id="PF00023">
    <property type="entry name" value="Ank"/>
    <property type="match status" value="1"/>
</dbReference>
<evidence type="ECO:0000313" key="17">
    <source>
        <dbReference type="EMBL" id="EDW28149.1"/>
    </source>
</evidence>
<feature type="domain" description="Protein kinase" evidence="15">
    <location>
        <begin position="1288"/>
        <end position="1630"/>
    </location>
</feature>
<dbReference type="SMART" id="SM00248">
    <property type="entry name" value="ANK"/>
    <property type="match status" value="5"/>
</dbReference>
<dbReference type="InterPro" id="IPR032675">
    <property type="entry name" value="LRR_dom_sf"/>
</dbReference>
<evidence type="ECO:0000313" key="18">
    <source>
        <dbReference type="Proteomes" id="UP000008744"/>
    </source>
</evidence>
<dbReference type="InterPro" id="IPR002110">
    <property type="entry name" value="Ankyrin_rpt"/>
</dbReference>
<dbReference type="STRING" id="7234.B4GZD1"/>
<evidence type="ECO:0000256" key="10">
    <source>
        <dbReference type="ARBA" id="ARBA00023043"/>
    </source>
</evidence>
<dbReference type="Gene3D" id="1.10.510.10">
    <property type="entry name" value="Transferase(Phosphotransferase) domain 1"/>
    <property type="match status" value="1"/>
</dbReference>
<dbReference type="PRINTS" id="PR00449">
    <property type="entry name" value="RASTRNSFRMNG"/>
</dbReference>
<dbReference type="SUPFAM" id="SSF52540">
    <property type="entry name" value="P-loop containing nucleoside triphosphate hydrolases"/>
    <property type="match status" value="1"/>
</dbReference>
<keyword evidence="10 13" id="KW-0040">ANK repeat</keyword>
<dbReference type="OMA" id="NSQDSWG"/>
<dbReference type="Pfam" id="PF12796">
    <property type="entry name" value="Ank_2"/>
    <property type="match status" value="1"/>
</dbReference>
<dbReference type="InterPro" id="IPR056602">
    <property type="entry name" value="Beta-prop_LRRK2"/>
</dbReference>
<evidence type="ECO:0000256" key="11">
    <source>
        <dbReference type="ARBA" id="ARBA00047899"/>
    </source>
</evidence>
<comment type="catalytic activity">
    <reaction evidence="11">
        <text>L-threonyl-[protein] + ATP = O-phospho-L-threonyl-[protein] + ADP + H(+)</text>
        <dbReference type="Rhea" id="RHEA:46608"/>
        <dbReference type="Rhea" id="RHEA-COMP:11060"/>
        <dbReference type="Rhea" id="RHEA-COMP:11605"/>
        <dbReference type="ChEBI" id="CHEBI:15378"/>
        <dbReference type="ChEBI" id="CHEBI:30013"/>
        <dbReference type="ChEBI" id="CHEBI:30616"/>
        <dbReference type="ChEBI" id="CHEBI:61977"/>
        <dbReference type="ChEBI" id="CHEBI:456216"/>
        <dbReference type="EC" id="2.7.11.1"/>
    </reaction>
</comment>
<dbReference type="Pfam" id="PF08477">
    <property type="entry name" value="Roc"/>
    <property type="match status" value="1"/>
</dbReference>
<dbReference type="InterPro" id="IPR032171">
    <property type="entry name" value="COR-A"/>
</dbReference>
<dbReference type="SMART" id="SM00220">
    <property type="entry name" value="S_TKc"/>
    <property type="match status" value="1"/>
</dbReference>
<evidence type="ECO:0000256" key="13">
    <source>
        <dbReference type="PROSITE-ProRule" id="PRU00023"/>
    </source>
</evidence>
<dbReference type="PANTHER" id="PTHR24198">
    <property type="entry name" value="ANKYRIN REPEAT AND PROTEIN KINASE DOMAIN-CONTAINING PROTEIN"/>
    <property type="match status" value="1"/>
</dbReference>